<evidence type="ECO:0000256" key="1">
    <source>
        <dbReference type="ARBA" id="ARBA00022729"/>
    </source>
</evidence>
<dbReference type="Gene3D" id="2.70.70.10">
    <property type="entry name" value="Glucose Permease (Domain IIA)"/>
    <property type="match status" value="1"/>
</dbReference>
<dbReference type="KEGG" id="cavi:CAV_0135"/>
<protein>
    <submittedName>
        <fullName evidence="3">Zinc metallopeptidase, M23 family</fullName>
    </submittedName>
</protein>
<dbReference type="CDD" id="cd12797">
    <property type="entry name" value="M23_peptidase"/>
    <property type="match status" value="1"/>
</dbReference>
<dbReference type="EMBL" id="CP022347">
    <property type="protein sequence ID" value="ASQ29807.1"/>
    <property type="molecule type" value="Genomic_DNA"/>
</dbReference>
<accession>A0A222MUT4</accession>
<dbReference type="GO" id="GO:0004222">
    <property type="term" value="F:metalloendopeptidase activity"/>
    <property type="evidence" value="ECO:0007669"/>
    <property type="project" value="TreeGrafter"/>
</dbReference>
<dbReference type="InterPro" id="IPR016047">
    <property type="entry name" value="M23ase_b-sheet_dom"/>
</dbReference>
<sequence length="455" mass="51423">MARKKKSGKIIGILVFVLIALALYMSKELEVFEKEAPQILIADTVYVNSKQNLELSLTDSLSGISKIKLSVQKDANSSFELLSEQKIALQKELNLQISLPKESFANSKQILLRIEAKDNSLWNFFRGNETVKDVLVINDNKRPLINIISHSPSIEQGGAALVIFRARDENLDEVYIEDNEGNKFISKQYLKDGYYGALIAWDSRKSDFVAYVVAKDKAQNISKERVRFAYRTRQYKTSNIELSDRFLDGKIQTLTNQYAENNDFTRTEKFKFINEELRNGNEKLIHDITTKIPEETLQNFRISPFLPLKNSAKVADFSDHRFYTYKGEAVSNSHHLGLDLASVAQAPIVSSNDGVVVFADENGIYGLNVIIYHGFGLYSLYGHCTSSFVAKDDKVLKGDSIATTGVSGLALGDHLHFGILVQGVETRPEQWQDRNWLQIHIHQVLDNAKTHILGR</sequence>
<dbReference type="Pfam" id="PF01551">
    <property type="entry name" value="Peptidase_M23"/>
    <property type="match status" value="1"/>
</dbReference>
<reference evidence="3 4" key="1">
    <citation type="submission" date="2017-07" db="EMBL/GenBank/DDBJ databases">
        <title>Analysis of two Campylobacter avium genomes and identification of a novel hippuricase gene.</title>
        <authorList>
            <person name="Miller W.G."/>
            <person name="Chapman M.H."/>
            <person name="Yee E."/>
            <person name="Revez J."/>
            <person name="Bono J.L."/>
            <person name="Rossi M."/>
        </authorList>
    </citation>
    <scope>NUCLEOTIDE SEQUENCE [LARGE SCALE GENOMIC DNA]</scope>
    <source>
        <strain evidence="3 4">LMG 24591</strain>
    </source>
</reference>
<dbReference type="SUPFAM" id="SSF51261">
    <property type="entry name" value="Duplicated hybrid motif"/>
    <property type="match status" value="1"/>
</dbReference>
<organism evidence="3 4">
    <name type="scientific">Campylobacter avium LMG 24591</name>
    <dbReference type="NCBI Taxonomy" id="522484"/>
    <lineage>
        <taxon>Bacteria</taxon>
        <taxon>Pseudomonadati</taxon>
        <taxon>Campylobacterota</taxon>
        <taxon>Epsilonproteobacteria</taxon>
        <taxon>Campylobacterales</taxon>
        <taxon>Campylobacteraceae</taxon>
        <taxon>Campylobacter</taxon>
    </lineage>
</organism>
<evidence type="ECO:0000259" key="2">
    <source>
        <dbReference type="Pfam" id="PF01551"/>
    </source>
</evidence>
<dbReference type="RefSeq" id="WP_245807415.1">
    <property type="nucleotide sequence ID" value="NZ_CP022347.1"/>
</dbReference>
<feature type="domain" description="M23ase beta-sheet core" evidence="2">
    <location>
        <begin position="334"/>
        <end position="427"/>
    </location>
</feature>
<dbReference type="PANTHER" id="PTHR21666">
    <property type="entry name" value="PEPTIDASE-RELATED"/>
    <property type="match status" value="1"/>
</dbReference>
<dbReference type="Proteomes" id="UP000201169">
    <property type="component" value="Chromosome"/>
</dbReference>
<evidence type="ECO:0000313" key="3">
    <source>
        <dbReference type="EMBL" id="ASQ29807.1"/>
    </source>
</evidence>
<gene>
    <name evidence="3" type="ORF">CAV_0135</name>
</gene>
<dbReference type="InterPro" id="IPR011055">
    <property type="entry name" value="Dup_hybrid_motif"/>
</dbReference>
<proteinExistence type="predicted"/>
<dbReference type="PANTHER" id="PTHR21666:SF289">
    <property type="entry name" value="L-ALA--D-GLU ENDOPEPTIDASE"/>
    <property type="match status" value="1"/>
</dbReference>
<dbReference type="AlphaFoldDB" id="A0A222MUT4"/>
<evidence type="ECO:0000313" key="4">
    <source>
        <dbReference type="Proteomes" id="UP000201169"/>
    </source>
</evidence>
<name>A0A222MUT4_9BACT</name>
<keyword evidence="1" id="KW-0732">Signal</keyword>
<keyword evidence="4" id="KW-1185">Reference proteome</keyword>
<dbReference type="InterPro" id="IPR050570">
    <property type="entry name" value="Cell_wall_metabolism_enzyme"/>
</dbReference>